<evidence type="ECO:0000313" key="2">
    <source>
        <dbReference type="Proteomes" id="UP000176494"/>
    </source>
</evidence>
<dbReference type="EMBL" id="MHTG01000013">
    <property type="protein sequence ID" value="OHA57471.1"/>
    <property type="molecule type" value="Genomic_DNA"/>
</dbReference>
<accession>A0A1G2QBY3</accession>
<proteinExistence type="predicted"/>
<evidence type="ECO:0000313" key="1">
    <source>
        <dbReference type="EMBL" id="OHA57471.1"/>
    </source>
</evidence>
<reference evidence="1 2" key="1">
    <citation type="journal article" date="2016" name="Nat. Commun.">
        <title>Thousands of microbial genomes shed light on interconnected biogeochemical processes in an aquifer system.</title>
        <authorList>
            <person name="Anantharaman K."/>
            <person name="Brown C.T."/>
            <person name="Hug L.A."/>
            <person name="Sharon I."/>
            <person name="Castelle C.J."/>
            <person name="Probst A.J."/>
            <person name="Thomas B.C."/>
            <person name="Singh A."/>
            <person name="Wilkins M.J."/>
            <person name="Karaoz U."/>
            <person name="Brodie E.L."/>
            <person name="Williams K.H."/>
            <person name="Hubbard S.S."/>
            <person name="Banfield J.F."/>
        </authorList>
    </citation>
    <scope>NUCLEOTIDE SEQUENCE [LARGE SCALE GENOMIC DNA]</scope>
</reference>
<dbReference type="Proteomes" id="UP000176494">
    <property type="component" value="Unassembled WGS sequence"/>
</dbReference>
<comment type="caution">
    <text evidence="1">The sequence shown here is derived from an EMBL/GenBank/DDBJ whole genome shotgun (WGS) entry which is preliminary data.</text>
</comment>
<name>A0A1G2QBY3_9BACT</name>
<dbReference type="AlphaFoldDB" id="A0A1G2QBY3"/>
<organism evidence="1 2">
    <name type="scientific">Candidatus Vogelbacteria bacterium GWA1_51_14</name>
    <dbReference type="NCBI Taxonomy" id="1802435"/>
    <lineage>
        <taxon>Bacteria</taxon>
        <taxon>Candidatus Vogeliibacteriota</taxon>
    </lineage>
</organism>
<sequence>MRILEKDREIEILRGMLKLAARKNTRLMKANEYQRQVGDLAKELGATASEVREILDPLVREAMEEMIS</sequence>
<gene>
    <name evidence="1" type="ORF">A2114_01580</name>
</gene>
<dbReference type="STRING" id="1802435.A2114_01580"/>
<protein>
    <submittedName>
        <fullName evidence="1">Uncharacterized protein</fullName>
    </submittedName>
</protein>